<feature type="repeat" description="WD" evidence="4">
    <location>
        <begin position="1"/>
        <end position="30"/>
    </location>
</feature>
<evidence type="ECO:0000256" key="1">
    <source>
        <dbReference type="ARBA" id="ARBA00009890"/>
    </source>
</evidence>
<sequence>MEESPVILVTAGYDHTIRMWDALKSTCTRTIPYTTESQINRMALSSDKHYLAVAGNPSVSLYDVFGTSDSPVLKLDGHKANVTAVEFTQDYKFLATSSEDETIGWWDVYAGSCKRVLQNGSIVNDIAIHPDTREELIISCDQKGMVRVWSWRHKDVLCQVVPQSDVAVRSVAISPNGQFVVAGNNRGQLFMYRLIIDRSPQTGRTVELEPYINFDAHEGYRITRVLFSSNGYYLATCSSDRTAKLWRLTEKFAPAMNGTREEVAQIAVEPMHTLNYHHRWVWDAAFSSDSDYLVTVSTDTRAALWSVLSGEIIREFKGHQKGVVCVALNDATG</sequence>
<dbReference type="CDD" id="cd00200">
    <property type="entry name" value="WD40"/>
    <property type="match status" value="1"/>
</dbReference>
<evidence type="ECO:0000313" key="5">
    <source>
        <dbReference type="EMBL" id="KAJ2676188.1"/>
    </source>
</evidence>
<comment type="caution">
    <text evidence="5">The sequence shown here is derived from an EMBL/GenBank/DDBJ whole genome shotgun (WGS) entry which is preliminary data.</text>
</comment>
<dbReference type="PROSITE" id="PS00626">
    <property type="entry name" value="RCC1_2"/>
    <property type="match status" value="1"/>
</dbReference>
<protein>
    <submittedName>
        <fullName evidence="5">TOR complex subunit lst8</fullName>
    </submittedName>
</protein>
<dbReference type="EMBL" id="JANBTW010000042">
    <property type="protein sequence ID" value="KAJ2676188.1"/>
    <property type="molecule type" value="Genomic_DNA"/>
</dbReference>
<dbReference type="SUPFAM" id="SSF50978">
    <property type="entry name" value="WD40 repeat-like"/>
    <property type="match status" value="1"/>
</dbReference>
<accession>A0A9W8KXT7</accession>
<organism evidence="5 6">
    <name type="scientific">Coemansia spiralis</name>
    <dbReference type="NCBI Taxonomy" id="417178"/>
    <lineage>
        <taxon>Eukaryota</taxon>
        <taxon>Fungi</taxon>
        <taxon>Fungi incertae sedis</taxon>
        <taxon>Zoopagomycota</taxon>
        <taxon>Kickxellomycotina</taxon>
        <taxon>Kickxellomycetes</taxon>
        <taxon>Kickxellales</taxon>
        <taxon>Kickxellaceae</taxon>
        <taxon>Coemansia</taxon>
    </lineage>
</organism>
<dbReference type="Proteomes" id="UP001151518">
    <property type="component" value="Unassembled WGS sequence"/>
</dbReference>
<evidence type="ECO:0000313" key="6">
    <source>
        <dbReference type="Proteomes" id="UP001151518"/>
    </source>
</evidence>
<dbReference type="GO" id="GO:0031932">
    <property type="term" value="C:TORC2 complex"/>
    <property type="evidence" value="ECO:0007669"/>
    <property type="project" value="InterPro"/>
</dbReference>
<name>A0A9W8KXT7_9FUNG</name>
<dbReference type="GO" id="GO:0031929">
    <property type="term" value="P:TOR signaling"/>
    <property type="evidence" value="ECO:0007669"/>
    <property type="project" value="InterPro"/>
</dbReference>
<reference evidence="5" key="1">
    <citation type="submission" date="2022-07" db="EMBL/GenBank/DDBJ databases">
        <title>Phylogenomic reconstructions and comparative analyses of Kickxellomycotina fungi.</title>
        <authorList>
            <person name="Reynolds N.K."/>
            <person name="Stajich J.E."/>
            <person name="Barry K."/>
            <person name="Grigoriev I.V."/>
            <person name="Crous P."/>
            <person name="Smith M.E."/>
        </authorList>
    </citation>
    <scope>NUCLEOTIDE SEQUENCE</scope>
    <source>
        <strain evidence="5">NRRL 3115</strain>
    </source>
</reference>
<dbReference type="Gene3D" id="2.130.10.10">
    <property type="entry name" value="YVTN repeat-like/Quinoprotein amine dehydrogenase"/>
    <property type="match status" value="1"/>
</dbReference>
<evidence type="ECO:0000256" key="2">
    <source>
        <dbReference type="ARBA" id="ARBA00022574"/>
    </source>
</evidence>
<dbReference type="PROSITE" id="PS50294">
    <property type="entry name" value="WD_REPEATS_REGION"/>
    <property type="match status" value="1"/>
</dbReference>
<dbReference type="OrthoDB" id="400at2759"/>
<dbReference type="PROSITE" id="PS50082">
    <property type="entry name" value="WD_REPEATS_2"/>
    <property type="match status" value="4"/>
</dbReference>
<dbReference type="GO" id="GO:0031931">
    <property type="term" value="C:TORC1 complex"/>
    <property type="evidence" value="ECO:0007669"/>
    <property type="project" value="InterPro"/>
</dbReference>
<feature type="repeat" description="WD" evidence="4">
    <location>
        <begin position="222"/>
        <end position="248"/>
    </location>
</feature>
<dbReference type="InterPro" id="IPR036322">
    <property type="entry name" value="WD40_repeat_dom_sf"/>
</dbReference>
<comment type="similarity">
    <text evidence="1">Belongs to the WD repeat LST8 family.</text>
</comment>
<feature type="repeat" description="WD" evidence="4">
    <location>
        <begin position="274"/>
        <end position="315"/>
    </location>
</feature>
<dbReference type="PANTHER" id="PTHR19842">
    <property type="entry name" value="G BETA-LIKE PROTEIN GBL"/>
    <property type="match status" value="1"/>
</dbReference>
<keyword evidence="3" id="KW-0677">Repeat</keyword>
<dbReference type="AlphaFoldDB" id="A0A9W8KXT7"/>
<dbReference type="InterPro" id="IPR001680">
    <property type="entry name" value="WD40_rpt"/>
</dbReference>
<dbReference type="PRINTS" id="PR00320">
    <property type="entry name" value="GPROTEINBRPT"/>
</dbReference>
<gene>
    <name evidence="5" type="primary">LST8</name>
    <name evidence="5" type="ORF">GGI25_003694</name>
</gene>
<dbReference type="SMART" id="SM00320">
    <property type="entry name" value="WD40"/>
    <property type="match status" value="6"/>
</dbReference>
<evidence type="ECO:0000256" key="4">
    <source>
        <dbReference type="PROSITE-ProRule" id="PRU00221"/>
    </source>
</evidence>
<dbReference type="Pfam" id="PF00400">
    <property type="entry name" value="WD40"/>
    <property type="match status" value="6"/>
</dbReference>
<evidence type="ECO:0000256" key="3">
    <source>
        <dbReference type="ARBA" id="ARBA00022737"/>
    </source>
</evidence>
<keyword evidence="2 4" id="KW-0853">WD repeat</keyword>
<dbReference type="InterPro" id="IPR015943">
    <property type="entry name" value="WD40/YVTN_repeat-like_dom_sf"/>
</dbReference>
<dbReference type="InterPro" id="IPR020472">
    <property type="entry name" value="WD40_PAC1"/>
</dbReference>
<proteinExistence type="inferred from homology"/>
<dbReference type="PANTHER" id="PTHR19842:SF0">
    <property type="entry name" value="TARGET OF RAPAMYCIN COMPLEX SUBUNIT LST8"/>
    <property type="match status" value="1"/>
</dbReference>
<dbReference type="GO" id="GO:0032956">
    <property type="term" value="P:regulation of actin cytoskeleton organization"/>
    <property type="evidence" value="ECO:0007669"/>
    <property type="project" value="TreeGrafter"/>
</dbReference>
<dbReference type="InterPro" id="IPR000408">
    <property type="entry name" value="Reg_chr_condens"/>
</dbReference>
<dbReference type="InterPro" id="IPR037588">
    <property type="entry name" value="MLST8"/>
</dbReference>
<feature type="repeat" description="WD" evidence="4">
    <location>
        <begin position="75"/>
        <end position="116"/>
    </location>
</feature>